<sequence>MALRRPAARRPPARLVKALGVASLVGVAATGAVVARGERQRRSYTPEQVRRRLHERHAETVDHDGPVLGAPD</sequence>
<accession>A0A852X9U6</accession>
<proteinExistence type="predicted"/>
<reference evidence="2 3" key="1">
    <citation type="submission" date="2020-07" db="EMBL/GenBank/DDBJ databases">
        <title>Sequencing the genomes of 1000 actinobacteria strains.</title>
        <authorList>
            <person name="Klenk H.-P."/>
        </authorList>
    </citation>
    <scope>NUCLEOTIDE SEQUENCE [LARGE SCALE GENOMIC DNA]</scope>
    <source>
        <strain evidence="2 3">DSM 24723</strain>
    </source>
</reference>
<name>A0A852X9U6_9MICO</name>
<dbReference type="Proteomes" id="UP000592181">
    <property type="component" value="Unassembled WGS sequence"/>
</dbReference>
<protein>
    <submittedName>
        <fullName evidence="2">Uncharacterized protein</fullName>
    </submittedName>
</protein>
<feature type="compositionally biased region" description="Basic and acidic residues" evidence="1">
    <location>
        <begin position="56"/>
        <end position="65"/>
    </location>
</feature>
<dbReference type="RefSeq" id="WP_179462869.1">
    <property type="nucleotide sequence ID" value="NZ_JACBZX010000001.1"/>
</dbReference>
<keyword evidence="3" id="KW-1185">Reference proteome</keyword>
<comment type="caution">
    <text evidence="2">The sequence shown here is derived from an EMBL/GenBank/DDBJ whole genome shotgun (WGS) entry which is preliminary data.</text>
</comment>
<evidence type="ECO:0000313" key="2">
    <source>
        <dbReference type="EMBL" id="NYG37513.1"/>
    </source>
</evidence>
<evidence type="ECO:0000313" key="3">
    <source>
        <dbReference type="Proteomes" id="UP000592181"/>
    </source>
</evidence>
<dbReference type="AlphaFoldDB" id="A0A852X9U6"/>
<evidence type="ECO:0000256" key="1">
    <source>
        <dbReference type="SAM" id="MobiDB-lite"/>
    </source>
</evidence>
<gene>
    <name evidence="2" type="ORF">BJY28_001982</name>
</gene>
<dbReference type="EMBL" id="JACBZX010000001">
    <property type="protein sequence ID" value="NYG37513.1"/>
    <property type="molecule type" value="Genomic_DNA"/>
</dbReference>
<feature type="region of interest" description="Disordered" evidence="1">
    <location>
        <begin position="36"/>
        <end position="72"/>
    </location>
</feature>
<organism evidence="2 3">
    <name type="scientific">Janibacter alkaliphilus</name>
    <dbReference type="NCBI Taxonomy" id="1069963"/>
    <lineage>
        <taxon>Bacteria</taxon>
        <taxon>Bacillati</taxon>
        <taxon>Actinomycetota</taxon>
        <taxon>Actinomycetes</taxon>
        <taxon>Micrococcales</taxon>
        <taxon>Intrasporangiaceae</taxon>
        <taxon>Janibacter</taxon>
    </lineage>
</organism>